<dbReference type="PANTHER" id="PTHR35866">
    <property type="entry name" value="PUTATIVE-RELATED"/>
    <property type="match status" value="1"/>
</dbReference>
<name>A0A7C3F4S9_9CREN</name>
<dbReference type="AlphaFoldDB" id="A0A7C3F4S9"/>
<protein>
    <submittedName>
        <fullName evidence="1">YkgJ family cysteine cluster protein</fullName>
    </submittedName>
</protein>
<comment type="caution">
    <text evidence="1">The sequence shown here is derived from an EMBL/GenBank/DDBJ whole genome shotgun (WGS) entry which is preliminary data.</text>
</comment>
<organism evidence="1">
    <name type="scientific">Candidatus Methanomethylicus mesodigestus</name>
    <dbReference type="NCBI Taxonomy" id="1867258"/>
    <lineage>
        <taxon>Archaea</taxon>
        <taxon>Thermoproteota</taxon>
        <taxon>Methanosuratincolia</taxon>
        <taxon>Candidatus Methanomethylicales</taxon>
        <taxon>Candidatus Methanomethylicaceae</taxon>
        <taxon>Candidatus Methanomethylicus</taxon>
    </lineage>
</organism>
<reference evidence="1" key="1">
    <citation type="journal article" date="2020" name="mSystems">
        <title>Genome- and Community-Level Interaction Insights into Carbon Utilization and Element Cycling Functions of Hydrothermarchaeota in Hydrothermal Sediment.</title>
        <authorList>
            <person name="Zhou Z."/>
            <person name="Liu Y."/>
            <person name="Xu W."/>
            <person name="Pan J."/>
            <person name="Luo Z.H."/>
            <person name="Li M."/>
        </authorList>
    </citation>
    <scope>NUCLEOTIDE SEQUENCE [LARGE SCALE GENOMIC DNA]</scope>
    <source>
        <strain evidence="1">SpSt-468</strain>
    </source>
</reference>
<dbReference type="Pfam" id="PF03692">
    <property type="entry name" value="CxxCxxCC"/>
    <property type="match status" value="1"/>
</dbReference>
<proteinExistence type="predicted"/>
<dbReference type="PANTHER" id="PTHR35866:SF1">
    <property type="entry name" value="YKGJ FAMILY CYSTEINE CLUSTER PROTEIN"/>
    <property type="match status" value="1"/>
</dbReference>
<sequence length="163" mass="18345">MRSLDATMDFRFLTPSTTFECQRCTECCSLDVMLSEKEMELLGNAVDRAWRTTKKVRSGNSVVCCLLRGRECSIYEARPLLCRLFPFLAIPEEDFKALGIPIDPSAERIEFPSTVEGRAIKNSYVVIYDEGCPGIGKGQRPPVSAIIYMTLEHLDQIKGSRKV</sequence>
<accession>A0A7C3F4S9</accession>
<evidence type="ECO:0000313" key="1">
    <source>
        <dbReference type="EMBL" id="HFK19702.1"/>
    </source>
</evidence>
<dbReference type="EMBL" id="DSTX01000001">
    <property type="protein sequence ID" value="HFK19702.1"/>
    <property type="molecule type" value="Genomic_DNA"/>
</dbReference>
<gene>
    <name evidence="1" type="ORF">ENS19_00265</name>
</gene>
<dbReference type="InterPro" id="IPR005358">
    <property type="entry name" value="Puta_zinc/iron-chelating_dom"/>
</dbReference>